<comment type="subcellular location">
    <subcellularLocation>
        <location evidence="1">Cytoplasm</location>
    </subcellularLocation>
</comment>
<name>A0A841CAW0_9LACT</name>
<keyword evidence="4 9" id="KW-0132">Cell division</keyword>
<accession>A0A841CAW0</accession>
<dbReference type="EMBL" id="JACHHV010000029">
    <property type="protein sequence ID" value="MBB5888529.1"/>
    <property type="molecule type" value="Genomic_DNA"/>
</dbReference>
<evidence type="ECO:0000256" key="5">
    <source>
        <dbReference type="ARBA" id="ARBA00023054"/>
    </source>
</evidence>
<dbReference type="PANTHER" id="PTHR35794:SF2">
    <property type="entry name" value="CELL DIVISION PROTEIN DIVIVA"/>
    <property type="match status" value="1"/>
</dbReference>
<organism evidence="9 10">
    <name type="scientific">Lactovum miscens</name>
    <dbReference type="NCBI Taxonomy" id="190387"/>
    <lineage>
        <taxon>Bacteria</taxon>
        <taxon>Bacillati</taxon>
        <taxon>Bacillota</taxon>
        <taxon>Bacilli</taxon>
        <taxon>Lactobacillales</taxon>
        <taxon>Streptococcaceae</taxon>
        <taxon>Lactovum</taxon>
    </lineage>
</organism>
<keyword evidence="10" id="KW-1185">Reference proteome</keyword>
<comment type="similarity">
    <text evidence="2">Belongs to the DivIVA family.</text>
</comment>
<keyword evidence="5 7" id="KW-0175">Coiled coil</keyword>
<evidence type="ECO:0000256" key="1">
    <source>
        <dbReference type="ARBA" id="ARBA00004496"/>
    </source>
</evidence>
<comment type="caution">
    <text evidence="9">The sequence shown here is derived from an EMBL/GenBank/DDBJ whole genome shotgun (WGS) entry which is preliminary data.</text>
</comment>
<feature type="coiled-coil region" evidence="7">
    <location>
        <begin position="29"/>
        <end position="63"/>
    </location>
</feature>
<keyword evidence="6" id="KW-0131">Cell cycle</keyword>
<dbReference type="RefSeq" id="WP_183540668.1">
    <property type="nucleotide sequence ID" value="NZ_DASWOY010000021.1"/>
</dbReference>
<dbReference type="PANTHER" id="PTHR35794">
    <property type="entry name" value="CELL DIVISION PROTEIN DIVIVA"/>
    <property type="match status" value="1"/>
</dbReference>
<feature type="compositionally biased region" description="Basic and acidic residues" evidence="8">
    <location>
        <begin position="236"/>
        <end position="249"/>
    </location>
</feature>
<evidence type="ECO:0000313" key="10">
    <source>
        <dbReference type="Proteomes" id="UP000562464"/>
    </source>
</evidence>
<keyword evidence="3" id="KW-0963">Cytoplasm</keyword>
<proteinExistence type="inferred from homology"/>
<sequence>MALNSLDVQNKTFNIKFRGYNRQEVDEFLEIVIRDYNEMAQRIKDQERDIKTMQVRLNDFDNMKETLNRSILVAQETADSVKLQAESNAERINRDAAQRGEQILNATHSEARQILQSTYDEARRLVHESDELKRGMRSYYQRITMLMEGQLANIKSSDWDEILKPSPIYVGDTEEKLREIIEHTSQNFMPINDKGEEIQRVGDRAPETLESFTNALNSETSNDSPDISSAIQEPVEVEHESSEPDSKAV</sequence>
<dbReference type="Gene3D" id="6.10.250.660">
    <property type="match status" value="1"/>
</dbReference>
<feature type="compositionally biased region" description="Polar residues" evidence="8">
    <location>
        <begin position="216"/>
        <end position="231"/>
    </location>
</feature>
<dbReference type="GO" id="GO:0005737">
    <property type="term" value="C:cytoplasm"/>
    <property type="evidence" value="ECO:0007669"/>
    <property type="project" value="UniProtKB-SubCell"/>
</dbReference>
<evidence type="ECO:0000256" key="7">
    <source>
        <dbReference type="SAM" id="Coils"/>
    </source>
</evidence>
<reference evidence="9 10" key="1">
    <citation type="submission" date="2020-08" db="EMBL/GenBank/DDBJ databases">
        <title>Genomic Encyclopedia of Type Strains, Phase IV (KMG-IV): sequencing the most valuable type-strain genomes for metagenomic binning, comparative biology and taxonomic classification.</title>
        <authorList>
            <person name="Goeker M."/>
        </authorList>
    </citation>
    <scope>NUCLEOTIDE SEQUENCE [LARGE SCALE GENOMIC DNA]</scope>
    <source>
        <strain evidence="9 10">DSM 14925</strain>
    </source>
</reference>
<evidence type="ECO:0000256" key="8">
    <source>
        <dbReference type="SAM" id="MobiDB-lite"/>
    </source>
</evidence>
<evidence type="ECO:0000313" key="9">
    <source>
        <dbReference type="EMBL" id="MBB5888529.1"/>
    </source>
</evidence>
<gene>
    <name evidence="9" type="ORF">HNQ37_001430</name>
</gene>
<protein>
    <submittedName>
        <fullName evidence="9">Cell division initiation protein</fullName>
    </submittedName>
</protein>
<dbReference type="InterPro" id="IPR007793">
    <property type="entry name" value="DivIVA_fam"/>
</dbReference>
<dbReference type="GO" id="GO:0051301">
    <property type="term" value="P:cell division"/>
    <property type="evidence" value="ECO:0007669"/>
    <property type="project" value="UniProtKB-KW"/>
</dbReference>
<evidence type="ECO:0000256" key="2">
    <source>
        <dbReference type="ARBA" id="ARBA00009008"/>
    </source>
</evidence>
<dbReference type="NCBIfam" id="TIGR03544">
    <property type="entry name" value="DivI1A_domain"/>
    <property type="match status" value="1"/>
</dbReference>
<feature type="region of interest" description="Disordered" evidence="8">
    <location>
        <begin position="216"/>
        <end position="249"/>
    </location>
</feature>
<evidence type="ECO:0000256" key="3">
    <source>
        <dbReference type="ARBA" id="ARBA00022490"/>
    </source>
</evidence>
<dbReference type="InterPro" id="IPR019933">
    <property type="entry name" value="DivIVA_domain"/>
</dbReference>
<evidence type="ECO:0000256" key="4">
    <source>
        <dbReference type="ARBA" id="ARBA00022618"/>
    </source>
</evidence>
<dbReference type="Pfam" id="PF05103">
    <property type="entry name" value="DivIVA"/>
    <property type="match status" value="1"/>
</dbReference>
<dbReference type="Proteomes" id="UP000562464">
    <property type="component" value="Unassembled WGS sequence"/>
</dbReference>
<evidence type="ECO:0000256" key="6">
    <source>
        <dbReference type="ARBA" id="ARBA00023306"/>
    </source>
</evidence>
<dbReference type="AlphaFoldDB" id="A0A841CAW0"/>